<keyword evidence="1" id="KW-0285">Flavoprotein</keyword>
<comment type="caution">
    <text evidence="6">The sequence shown here is derived from an EMBL/GenBank/DDBJ whole genome shotgun (WGS) entry which is preliminary data.</text>
</comment>
<dbReference type="NCBIfam" id="TIGR03619">
    <property type="entry name" value="F420_Rv2161c"/>
    <property type="match status" value="1"/>
</dbReference>
<dbReference type="EMBL" id="VNIQ01000005">
    <property type="protein sequence ID" value="TYQ03112.1"/>
    <property type="molecule type" value="Genomic_DNA"/>
</dbReference>
<proteinExistence type="predicted"/>
<dbReference type="GO" id="GO:0046306">
    <property type="term" value="P:alkanesulfonate catabolic process"/>
    <property type="evidence" value="ECO:0007669"/>
    <property type="project" value="TreeGrafter"/>
</dbReference>
<keyword evidence="2" id="KW-0288">FMN</keyword>
<keyword evidence="3" id="KW-0560">Oxidoreductase</keyword>
<dbReference type="Gene3D" id="3.20.20.30">
    <property type="entry name" value="Luciferase-like domain"/>
    <property type="match status" value="1"/>
</dbReference>
<accession>A0A652YML1</accession>
<dbReference type="AlphaFoldDB" id="A0A652YML1"/>
<organism evidence="6">
    <name type="scientific">Nocardia globerula</name>
    <dbReference type="NCBI Taxonomy" id="1818"/>
    <lineage>
        <taxon>Bacteria</taxon>
        <taxon>Bacillati</taxon>
        <taxon>Actinomycetota</taxon>
        <taxon>Actinomycetes</taxon>
        <taxon>Mycobacteriales</taxon>
        <taxon>Nocardiaceae</taxon>
        <taxon>Nocardia</taxon>
    </lineage>
</organism>
<dbReference type="InterPro" id="IPR019921">
    <property type="entry name" value="Lucif-like_OxRdtase_Rv2161c"/>
</dbReference>
<sequence>MRIGISTPVVSVIPGRTADWELDAGIEEIAEVAQHADRRGFHFVTCSEHIGMPSDVWSPQLPNGRGTRYWDPLATLSYLAGKTERLRLVTNILVLGYHHPLEIAKRYGTLDRMSGGRVVLGLGVGTVEAEFKALGVPFEGRGPRADDAMRALRASLSQLEPEYHGEFYDFDGLIIDPHAIQPRVPLWVGGHSKRALRRAVTLGDGWMPGAPDMETLRTMLAGFPERPAGFEVICGADSLDPAAHPDQVEETLAEMDEAGVTMVPFRPVHRSLAHYLEQLDAMAALENFTPL</sequence>
<dbReference type="PANTHER" id="PTHR42847">
    <property type="entry name" value="ALKANESULFONATE MONOOXYGENASE"/>
    <property type="match status" value="1"/>
</dbReference>
<dbReference type="InterPro" id="IPR011251">
    <property type="entry name" value="Luciferase-like_dom"/>
</dbReference>
<dbReference type="Pfam" id="PF00296">
    <property type="entry name" value="Bac_luciferase"/>
    <property type="match status" value="1"/>
</dbReference>
<dbReference type="InterPro" id="IPR036661">
    <property type="entry name" value="Luciferase-like_sf"/>
</dbReference>
<evidence type="ECO:0000256" key="4">
    <source>
        <dbReference type="ARBA" id="ARBA00023033"/>
    </source>
</evidence>
<evidence type="ECO:0000256" key="2">
    <source>
        <dbReference type="ARBA" id="ARBA00022643"/>
    </source>
</evidence>
<dbReference type="SUPFAM" id="SSF51679">
    <property type="entry name" value="Bacterial luciferase-like"/>
    <property type="match status" value="1"/>
</dbReference>
<keyword evidence="4" id="KW-0503">Monooxygenase</keyword>
<feature type="domain" description="Luciferase-like" evidence="5">
    <location>
        <begin position="11"/>
        <end position="223"/>
    </location>
</feature>
<dbReference type="GO" id="GO:0008726">
    <property type="term" value="F:alkanesulfonate monooxygenase activity"/>
    <property type="evidence" value="ECO:0007669"/>
    <property type="project" value="TreeGrafter"/>
</dbReference>
<dbReference type="InterPro" id="IPR050172">
    <property type="entry name" value="SsuD_RutA_monooxygenase"/>
</dbReference>
<evidence type="ECO:0000256" key="1">
    <source>
        <dbReference type="ARBA" id="ARBA00022630"/>
    </source>
</evidence>
<gene>
    <name evidence="6" type="ORF">FNL38_105262</name>
</gene>
<evidence type="ECO:0000259" key="5">
    <source>
        <dbReference type="Pfam" id="PF00296"/>
    </source>
</evidence>
<name>A0A652YML1_NOCGL</name>
<evidence type="ECO:0000256" key="3">
    <source>
        <dbReference type="ARBA" id="ARBA00023002"/>
    </source>
</evidence>
<dbReference type="PANTHER" id="PTHR42847:SF4">
    <property type="entry name" value="ALKANESULFONATE MONOOXYGENASE-RELATED"/>
    <property type="match status" value="1"/>
</dbReference>
<evidence type="ECO:0000313" key="6">
    <source>
        <dbReference type="EMBL" id="TYQ03112.1"/>
    </source>
</evidence>
<reference evidence="6" key="1">
    <citation type="submission" date="2019-07" db="EMBL/GenBank/DDBJ databases">
        <title>Genomic Encyclopedia of Type Strains, Phase IV (KMG-IV): sequencing the most valuable type-strain genomes for metagenomic binning, comparative biology and taxonomic classification.</title>
        <authorList>
            <person name="Goeker M."/>
        </authorList>
    </citation>
    <scope>NUCLEOTIDE SEQUENCE</scope>
    <source>
        <strain evidence="6">DSM 44596</strain>
    </source>
</reference>
<protein>
    <submittedName>
        <fullName evidence="6">Putative F420-dependent oxidoreductase</fullName>
    </submittedName>
</protein>